<gene>
    <name evidence="1" type="ORF">EGW08_022874</name>
</gene>
<protein>
    <submittedName>
        <fullName evidence="1">Uncharacterized protein</fullName>
    </submittedName>
</protein>
<accession>A0A433SK64</accession>
<dbReference type="OrthoDB" id="10520966at2759"/>
<dbReference type="AlphaFoldDB" id="A0A433SK64"/>
<sequence>MIWFQELHFCIPAKMVHYHQLAVLIAVYAAMCEAGLIRRQAESMNETYEYMPPYSECHENRHELCLVQNLDQYASTLGSRDADVRNSFMSDRSNLENVAESLLSAKTCLQNQSSQVYCQNVTDKHDKNLDDQITLMADFMASPEHIDLLVAVTSSTCATSQQTLRSAKHDATDCLIDLYQKDMTCATLNTCRVCITNVFSQKCGPEAAALVSAIWDYAAQSQIGRNTVEYSIEIPASLVDKCYTDQN</sequence>
<evidence type="ECO:0000313" key="1">
    <source>
        <dbReference type="EMBL" id="RUS69366.1"/>
    </source>
</evidence>
<keyword evidence="2" id="KW-1185">Reference proteome</keyword>
<reference evidence="1 2" key="1">
    <citation type="submission" date="2019-01" db="EMBL/GenBank/DDBJ databases">
        <title>A draft genome assembly of the solar-powered sea slug Elysia chlorotica.</title>
        <authorList>
            <person name="Cai H."/>
            <person name="Li Q."/>
            <person name="Fang X."/>
            <person name="Li J."/>
            <person name="Curtis N.E."/>
            <person name="Altenburger A."/>
            <person name="Shibata T."/>
            <person name="Feng M."/>
            <person name="Maeda T."/>
            <person name="Schwartz J.A."/>
            <person name="Shigenobu S."/>
            <person name="Lundholm N."/>
            <person name="Nishiyama T."/>
            <person name="Yang H."/>
            <person name="Hasebe M."/>
            <person name="Li S."/>
            <person name="Pierce S.K."/>
            <person name="Wang J."/>
        </authorList>
    </citation>
    <scope>NUCLEOTIDE SEQUENCE [LARGE SCALE GENOMIC DNA]</scope>
    <source>
        <strain evidence="1">EC2010</strain>
        <tissue evidence="1">Whole organism of an adult</tissue>
    </source>
</reference>
<dbReference type="EMBL" id="RQTK01001710">
    <property type="protein sequence ID" value="RUS69366.1"/>
    <property type="molecule type" value="Genomic_DNA"/>
</dbReference>
<comment type="caution">
    <text evidence="1">The sequence shown here is derived from an EMBL/GenBank/DDBJ whole genome shotgun (WGS) entry which is preliminary data.</text>
</comment>
<dbReference type="Proteomes" id="UP000271974">
    <property type="component" value="Unassembled WGS sequence"/>
</dbReference>
<organism evidence="1 2">
    <name type="scientific">Elysia chlorotica</name>
    <name type="common">Eastern emerald elysia</name>
    <name type="synonym">Sea slug</name>
    <dbReference type="NCBI Taxonomy" id="188477"/>
    <lineage>
        <taxon>Eukaryota</taxon>
        <taxon>Metazoa</taxon>
        <taxon>Spiralia</taxon>
        <taxon>Lophotrochozoa</taxon>
        <taxon>Mollusca</taxon>
        <taxon>Gastropoda</taxon>
        <taxon>Heterobranchia</taxon>
        <taxon>Euthyneura</taxon>
        <taxon>Panpulmonata</taxon>
        <taxon>Sacoglossa</taxon>
        <taxon>Placobranchoidea</taxon>
        <taxon>Plakobranchidae</taxon>
        <taxon>Elysia</taxon>
    </lineage>
</organism>
<name>A0A433SK64_ELYCH</name>
<proteinExistence type="predicted"/>
<evidence type="ECO:0000313" key="2">
    <source>
        <dbReference type="Proteomes" id="UP000271974"/>
    </source>
</evidence>